<protein>
    <submittedName>
        <fullName evidence="1">Uncharacterized protein</fullName>
    </submittedName>
</protein>
<organism evidence="1">
    <name type="scientific">viral metagenome</name>
    <dbReference type="NCBI Taxonomy" id="1070528"/>
    <lineage>
        <taxon>unclassified sequences</taxon>
        <taxon>metagenomes</taxon>
        <taxon>organismal metagenomes</taxon>
    </lineage>
</organism>
<evidence type="ECO:0000313" key="1">
    <source>
        <dbReference type="EMBL" id="QHU34585.1"/>
    </source>
</evidence>
<dbReference type="Gene3D" id="3.20.20.80">
    <property type="entry name" value="Glycosidases"/>
    <property type="match status" value="1"/>
</dbReference>
<name>A0A6C0LX23_9ZZZZ</name>
<accession>A0A6C0LX23</accession>
<dbReference type="EMBL" id="MN740574">
    <property type="protein sequence ID" value="QHU34585.1"/>
    <property type="molecule type" value="Genomic_DNA"/>
</dbReference>
<sequence length="176" mass="21034">MSQIKEGFNYIKPEEAGPYVEYLKLKYKTIEVLNDECKTNYKSFDDLDRDRPESNEYEKLGKNHLLWSLIRKEKLDKDHKHWDNIRNGWVHEKDNDIMYIVESSGKQVFYTKNLDYARLKMAKMASLLKKDYLKDYNCNIVYKTANSLQIVGNYKRYIVSYDSILERIDINIAPHC</sequence>
<proteinExistence type="predicted"/>
<reference evidence="1" key="1">
    <citation type="journal article" date="2020" name="Nature">
        <title>Giant virus diversity and host interactions through global metagenomics.</title>
        <authorList>
            <person name="Schulz F."/>
            <person name="Roux S."/>
            <person name="Paez-Espino D."/>
            <person name="Jungbluth S."/>
            <person name="Walsh D.A."/>
            <person name="Denef V.J."/>
            <person name="McMahon K.D."/>
            <person name="Konstantinidis K.T."/>
            <person name="Eloe-Fadrosh E.A."/>
            <person name="Kyrpides N.C."/>
            <person name="Woyke T."/>
        </authorList>
    </citation>
    <scope>NUCLEOTIDE SEQUENCE</scope>
    <source>
        <strain evidence="1">GVMAG-S-1016713-169</strain>
    </source>
</reference>
<dbReference type="AlphaFoldDB" id="A0A6C0LX23"/>